<dbReference type="InterPro" id="IPR012373">
    <property type="entry name" value="Ferrdict_sens_TM"/>
</dbReference>
<dbReference type="PANTHER" id="PTHR30273:SF2">
    <property type="entry name" value="PROTEIN FECR"/>
    <property type="match status" value="1"/>
</dbReference>
<dbReference type="InterPro" id="IPR032508">
    <property type="entry name" value="FecR_C"/>
</dbReference>
<keyword evidence="1" id="KW-1133">Transmembrane helix</keyword>
<organism evidence="3 4">
    <name type="scientific">Reichenbachiella carrageenanivorans</name>
    <dbReference type="NCBI Taxonomy" id="2979869"/>
    <lineage>
        <taxon>Bacteria</taxon>
        <taxon>Pseudomonadati</taxon>
        <taxon>Bacteroidota</taxon>
        <taxon>Cytophagia</taxon>
        <taxon>Cytophagales</taxon>
        <taxon>Reichenbachiellaceae</taxon>
        <taxon>Reichenbachiella</taxon>
    </lineage>
</organism>
<dbReference type="Pfam" id="PF16344">
    <property type="entry name" value="FecR_C"/>
    <property type="match status" value="1"/>
</dbReference>
<dbReference type="PANTHER" id="PTHR30273">
    <property type="entry name" value="PERIPLASMIC SIGNAL SENSOR AND SIGMA FACTOR ACTIVATOR FECR-RELATED"/>
    <property type="match status" value="1"/>
</dbReference>
<dbReference type="PROSITE" id="PS50042">
    <property type="entry name" value="CNMP_BINDING_3"/>
    <property type="match status" value="1"/>
</dbReference>
<dbReference type="Proteomes" id="UP001062165">
    <property type="component" value="Chromosome"/>
</dbReference>
<accession>A0ABY6D648</accession>
<reference evidence="3" key="1">
    <citation type="submission" date="2022-10" db="EMBL/GenBank/DDBJ databases">
        <title>Comparative genomics and taxonomic characterization of three novel marine species of genus Reichenbachiella exhibiting antioxidant and polysaccharide degradation activities.</title>
        <authorList>
            <person name="Muhammad N."/>
            <person name="Lee Y.-J."/>
            <person name="Ko J."/>
            <person name="Kim S.-G."/>
        </authorList>
    </citation>
    <scope>NUCLEOTIDE SEQUENCE</scope>
    <source>
        <strain evidence="3">Wsw4-B4</strain>
    </source>
</reference>
<gene>
    <name evidence="3" type="ORF">N7E81_18390</name>
</gene>
<dbReference type="PIRSF" id="PIRSF018266">
    <property type="entry name" value="FecR"/>
    <property type="match status" value="1"/>
</dbReference>
<keyword evidence="1" id="KW-0472">Membrane</keyword>
<feature type="domain" description="Cyclic nucleotide-binding" evidence="2">
    <location>
        <begin position="87"/>
        <end position="122"/>
    </location>
</feature>
<evidence type="ECO:0000313" key="3">
    <source>
        <dbReference type="EMBL" id="UXX79325.1"/>
    </source>
</evidence>
<evidence type="ECO:0000256" key="1">
    <source>
        <dbReference type="SAM" id="Phobius"/>
    </source>
</evidence>
<dbReference type="Gene3D" id="2.60.120.1440">
    <property type="match status" value="1"/>
</dbReference>
<name>A0ABY6D648_9BACT</name>
<dbReference type="EMBL" id="CP106735">
    <property type="protein sequence ID" value="UXX79325.1"/>
    <property type="molecule type" value="Genomic_DNA"/>
</dbReference>
<evidence type="ECO:0000259" key="2">
    <source>
        <dbReference type="PROSITE" id="PS50042"/>
    </source>
</evidence>
<dbReference type="Gene3D" id="3.55.50.30">
    <property type="match status" value="1"/>
</dbReference>
<evidence type="ECO:0000313" key="4">
    <source>
        <dbReference type="Proteomes" id="UP001062165"/>
    </source>
</evidence>
<sequence length="328" mass="36517">MEEQLVKYFSGNLSPEEVRKIETWRRESDENASEFLECHRAWKLAQVPKENTGSALRAVMSKIDAKEETVNRAQHKSFLVYLKYAAIAVFAIGVAFGAIALVGGQPDQETVVAKENLEIIALPDGSVVTLSSHATLTYASAFDDKTRQVTLSGKAFFDIKRDESRPFIVETDQSKIEVLGTSFLVNTAGVNASTEVVVKTGRVAVSKRERGERNAVELVAGEVGRLRAEAPVFEKSNLEDLNYLAWKTKLMEFRKVNLKSVITTISDVYQVKITVSDENIYNCLMSAKFDQQPVEAVLEILSRTFDMQLSKVAENEYHLSGKGCIVLH</sequence>
<proteinExistence type="predicted"/>
<protein>
    <submittedName>
        <fullName evidence="3">FecR domain-containing protein</fullName>
    </submittedName>
</protein>
<dbReference type="InterPro" id="IPR000595">
    <property type="entry name" value="cNMP-bd_dom"/>
</dbReference>
<keyword evidence="1" id="KW-0812">Transmembrane</keyword>
<dbReference type="RefSeq" id="WP_263051068.1">
    <property type="nucleotide sequence ID" value="NZ_CP106735.1"/>
</dbReference>
<feature type="transmembrane region" description="Helical" evidence="1">
    <location>
        <begin position="81"/>
        <end position="102"/>
    </location>
</feature>
<dbReference type="InterPro" id="IPR006860">
    <property type="entry name" value="FecR"/>
</dbReference>
<dbReference type="Pfam" id="PF04773">
    <property type="entry name" value="FecR"/>
    <property type="match status" value="1"/>
</dbReference>
<keyword evidence="4" id="KW-1185">Reference proteome</keyword>